<keyword evidence="12" id="KW-1185">Reference proteome</keyword>
<evidence type="ECO:0000256" key="5">
    <source>
        <dbReference type="ARBA" id="ARBA00022692"/>
    </source>
</evidence>
<proteinExistence type="inferred from homology"/>
<comment type="caution">
    <text evidence="11">The sequence shown here is derived from an EMBL/GenBank/DDBJ whole genome shotgun (WGS) entry which is preliminary data.</text>
</comment>
<keyword evidence="7 9" id="KW-0472">Membrane</keyword>
<feature type="transmembrane region" description="Helical" evidence="9">
    <location>
        <begin position="154"/>
        <end position="175"/>
    </location>
</feature>
<feature type="transmembrane region" description="Helical" evidence="9">
    <location>
        <begin position="96"/>
        <end position="119"/>
    </location>
</feature>
<evidence type="ECO:0000256" key="8">
    <source>
        <dbReference type="ARBA" id="ARBA00038436"/>
    </source>
</evidence>
<feature type="transmembrane region" description="Helical" evidence="9">
    <location>
        <begin position="21"/>
        <end position="38"/>
    </location>
</feature>
<sequence>MRALLNFSRAIDKITEFIGSLTAGIVILTISVGFYNVVARYVGRLIGIQLSSNALIELQWYLFSMMFFLGFAYILKHGANVRVDFLYTNWTPKQQALVDFIGTIVFTIPFCILGIWVALDPVLQSWGLLPNGNWGTWEISADADGLPRAPIKTMIIVAFVTLLLQAIAQAIKYLAVYKGYPHAAEIIQADIENLPLE</sequence>
<protein>
    <submittedName>
        <fullName evidence="11">C4-dicarboxylate ABC transporter substrate-binding protein</fullName>
    </submittedName>
</protein>
<dbReference type="EMBL" id="PVWO01000323">
    <property type="protein sequence ID" value="PSB52557.1"/>
    <property type="molecule type" value="Genomic_DNA"/>
</dbReference>
<keyword evidence="2" id="KW-0813">Transport</keyword>
<evidence type="ECO:0000313" key="11">
    <source>
        <dbReference type="EMBL" id="PSB52557.1"/>
    </source>
</evidence>
<evidence type="ECO:0000256" key="6">
    <source>
        <dbReference type="ARBA" id="ARBA00022989"/>
    </source>
</evidence>
<evidence type="ECO:0000256" key="7">
    <source>
        <dbReference type="ARBA" id="ARBA00023136"/>
    </source>
</evidence>
<evidence type="ECO:0000256" key="1">
    <source>
        <dbReference type="ARBA" id="ARBA00004429"/>
    </source>
</evidence>
<evidence type="ECO:0000313" key="12">
    <source>
        <dbReference type="Proteomes" id="UP000238937"/>
    </source>
</evidence>
<feature type="domain" description="Tripartite ATP-independent periplasmic transporters DctQ component" evidence="10">
    <location>
        <begin position="31"/>
        <end position="172"/>
    </location>
</feature>
<keyword evidence="4" id="KW-0997">Cell inner membrane</keyword>
<dbReference type="InterPro" id="IPR007387">
    <property type="entry name" value="TRAP_DctQ"/>
</dbReference>
<evidence type="ECO:0000256" key="2">
    <source>
        <dbReference type="ARBA" id="ARBA00022448"/>
    </source>
</evidence>
<accession>A0A2T1G5N4</accession>
<comment type="subcellular location">
    <subcellularLocation>
        <location evidence="1">Cell inner membrane</location>
        <topology evidence="1">Multi-pass membrane protein</topology>
    </subcellularLocation>
</comment>
<evidence type="ECO:0000256" key="9">
    <source>
        <dbReference type="SAM" id="Phobius"/>
    </source>
</evidence>
<evidence type="ECO:0000256" key="3">
    <source>
        <dbReference type="ARBA" id="ARBA00022475"/>
    </source>
</evidence>
<dbReference type="OrthoDB" id="9794346at2"/>
<organism evidence="11 12">
    <name type="scientific">Chamaesiphon polymorphus CCALA 037</name>
    <dbReference type="NCBI Taxonomy" id="2107692"/>
    <lineage>
        <taxon>Bacteria</taxon>
        <taxon>Bacillati</taxon>
        <taxon>Cyanobacteriota</taxon>
        <taxon>Cyanophyceae</taxon>
        <taxon>Gomontiellales</taxon>
        <taxon>Chamaesiphonaceae</taxon>
        <taxon>Chamaesiphon</taxon>
    </lineage>
</organism>
<dbReference type="Pfam" id="PF04290">
    <property type="entry name" value="DctQ"/>
    <property type="match status" value="1"/>
</dbReference>
<dbReference type="GO" id="GO:0005886">
    <property type="term" value="C:plasma membrane"/>
    <property type="evidence" value="ECO:0007669"/>
    <property type="project" value="UniProtKB-SubCell"/>
</dbReference>
<keyword evidence="6 9" id="KW-1133">Transmembrane helix</keyword>
<keyword evidence="3" id="KW-1003">Cell membrane</keyword>
<dbReference type="InterPro" id="IPR055348">
    <property type="entry name" value="DctQ"/>
</dbReference>
<dbReference type="RefSeq" id="WP_106309091.1">
    <property type="nucleotide sequence ID" value="NZ_PVWO01000323.1"/>
</dbReference>
<reference evidence="11 12" key="1">
    <citation type="submission" date="2018-03" db="EMBL/GenBank/DDBJ databases">
        <title>The ancient ancestry and fast evolution of plastids.</title>
        <authorList>
            <person name="Moore K.R."/>
            <person name="Magnabosco C."/>
            <person name="Momper L."/>
            <person name="Gold D.A."/>
            <person name="Bosak T."/>
            <person name="Fournier G.P."/>
        </authorList>
    </citation>
    <scope>NUCLEOTIDE SEQUENCE [LARGE SCALE GENOMIC DNA]</scope>
    <source>
        <strain evidence="11 12">CCALA 037</strain>
    </source>
</reference>
<keyword evidence="5 9" id="KW-0812">Transmembrane</keyword>
<feature type="transmembrane region" description="Helical" evidence="9">
    <location>
        <begin position="58"/>
        <end position="75"/>
    </location>
</feature>
<evidence type="ECO:0000259" key="10">
    <source>
        <dbReference type="Pfam" id="PF04290"/>
    </source>
</evidence>
<dbReference type="PANTHER" id="PTHR35011:SF4">
    <property type="entry name" value="SLL1102 PROTEIN"/>
    <property type="match status" value="1"/>
</dbReference>
<dbReference type="PANTHER" id="PTHR35011">
    <property type="entry name" value="2,3-DIKETO-L-GULONATE TRAP TRANSPORTER SMALL PERMEASE PROTEIN YIAM"/>
    <property type="match status" value="1"/>
</dbReference>
<comment type="similarity">
    <text evidence="8">Belongs to the TRAP transporter small permease family.</text>
</comment>
<evidence type="ECO:0000256" key="4">
    <source>
        <dbReference type="ARBA" id="ARBA00022519"/>
    </source>
</evidence>
<dbReference type="AlphaFoldDB" id="A0A2T1G5N4"/>
<dbReference type="Proteomes" id="UP000238937">
    <property type="component" value="Unassembled WGS sequence"/>
</dbReference>
<gene>
    <name evidence="11" type="ORF">C7B77_20395</name>
</gene>
<name>A0A2T1G5N4_9CYAN</name>